<organism evidence="10 11">
    <name type="scientific">Buchananella hordeovulneris</name>
    <dbReference type="NCBI Taxonomy" id="52770"/>
    <lineage>
        <taxon>Bacteria</taxon>
        <taxon>Bacillati</taxon>
        <taxon>Actinomycetota</taxon>
        <taxon>Actinomycetes</taxon>
        <taxon>Actinomycetales</taxon>
        <taxon>Actinomycetaceae</taxon>
        <taxon>Buchananella</taxon>
    </lineage>
</organism>
<feature type="transmembrane region" description="Helical" evidence="8">
    <location>
        <begin position="65"/>
        <end position="86"/>
    </location>
</feature>
<keyword evidence="6 8" id="KW-1133">Transmembrane helix</keyword>
<feature type="transmembrane region" description="Helical" evidence="8">
    <location>
        <begin position="35"/>
        <end position="53"/>
    </location>
</feature>
<dbReference type="GO" id="GO:0005886">
    <property type="term" value="C:plasma membrane"/>
    <property type="evidence" value="ECO:0007669"/>
    <property type="project" value="UniProtKB-SubCell"/>
</dbReference>
<dbReference type="InterPro" id="IPR006037">
    <property type="entry name" value="RCK_C"/>
</dbReference>
<dbReference type="Pfam" id="PF02080">
    <property type="entry name" value="TrkA_C"/>
    <property type="match status" value="1"/>
</dbReference>
<comment type="caution">
    <text evidence="10">The sequence shown here is derived from an EMBL/GenBank/DDBJ whole genome shotgun (WGS) entry which is preliminary data.</text>
</comment>
<keyword evidence="11" id="KW-1185">Reference proteome</keyword>
<feature type="transmembrane region" description="Helical" evidence="8">
    <location>
        <begin position="507"/>
        <end position="530"/>
    </location>
</feature>
<evidence type="ECO:0000259" key="9">
    <source>
        <dbReference type="PROSITE" id="PS51202"/>
    </source>
</evidence>
<evidence type="ECO:0000256" key="1">
    <source>
        <dbReference type="ARBA" id="ARBA00004651"/>
    </source>
</evidence>
<dbReference type="InterPro" id="IPR006512">
    <property type="entry name" value="YidE_YbjL"/>
</dbReference>
<feature type="transmembrane region" description="Helical" evidence="8">
    <location>
        <begin position="407"/>
        <end position="428"/>
    </location>
</feature>
<reference evidence="11" key="1">
    <citation type="submission" date="2016-12" db="EMBL/GenBank/DDBJ databases">
        <authorList>
            <person name="Meng X."/>
        </authorList>
    </citation>
    <scope>NUCLEOTIDE SEQUENCE [LARGE SCALE GENOMIC DNA]</scope>
    <source>
        <strain evidence="11">DSM 20732</strain>
    </source>
</reference>
<keyword evidence="4" id="KW-1003">Cell membrane</keyword>
<evidence type="ECO:0000256" key="2">
    <source>
        <dbReference type="ARBA" id="ARBA00009854"/>
    </source>
</evidence>
<dbReference type="InterPro" id="IPR036721">
    <property type="entry name" value="RCK_C_sf"/>
</dbReference>
<dbReference type="GO" id="GO:0006813">
    <property type="term" value="P:potassium ion transport"/>
    <property type="evidence" value="ECO:0007669"/>
    <property type="project" value="InterPro"/>
</dbReference>
<sequence>MNLIFRELADSQVLLLFVLLGLGMAFGHIKVKGISLGAAAVLFVGIGLTAWALAAGYELHIEHDIGILGLAIFAFAIGITSGPTFFNVLKTAAGPIVAMVAVIIAGGGVAFGLGKLLGMDVPLIAGTFAGAITNTPALAAAGQSSGDPATATVGYSISYLFGVFGMLIACHLALLVGRGDKDTPSPVANRTIRVERADHPTIGDLHEKLGGQVTFSRLRRGETGPISRPKMTDTLDKDDLVTVVGPQEAITQIINELGHGSSHSLLADRSYLDFRRITVSDPKLAGRTVGSLNLDGQFGATLSRVRRGDIDMAATSGLVLQQGDRVRVVAPTGKMKEITKFFGDSARGLSDINPIMLGLGVALGYVIGHLPIPLPGGSQFSIGAAAGALIVGLVMGKLGRVGKVVTALPHTAAMVLAELGLLMFLAYAGTNAGSQIANAFTSGSWVNILVLGMAVTTTVAVGIFFSMRWLFKMGGTRLAGFLGGVQTQPAVLAFANQRTNGDPRVALGYAMAYPVAMIGKILTAQILGMLT</sequence>
<dbReference type="Gene3D" id="3.30.70.1450">
    <property type="entry name" value="Regulator of K+ conductance, C-terminal domain"/>
    <property type="match status" value="1"/>
</dbReference>
<dbReference type="PROSITE" id="PS51202">
    <property type="entry name" value="RCK_C"/>
    <property type="match status" value="1"/>
</dbReference>
<dbReference type="RefSeq" id="WP_073824640.1">
    <property type="nucleotide sequence ID" value="NZ_JAUNKL010000023.1"/>
</dbReference>
<keyword evidence="7 8" id="KW-0472">Membrane</keyword>
<dbReference type="PANTHER" id="PTHR30445">
    <property type="entry name" value="K(+)_H(+) ANTIPORTER SUBUNIT KHTT"/>
    <property type="match status" value="1"/>
</dbReference>
<feature type="transmembrane region" description="Helical" evidence="8">
    <location>
        <begin position="12"/>
        <end position="29"/>
    </location>
</feature>
<feature type="transmembrane region" description="Helical" evidence="8">
    <location>
        <begin position="448"/>
        <end position="471"/>
    </location>
</feature>
<accession>A0A1Q5PVM0</accession>
<feature type="transmembrane region" description="Helical" evidence="8">
    <location>
        <begin position="92"/>
        <end position="114"/>
    </location>
</feature>
<evidence type="ECO:0000313" key="11">
    <source>
        <dbReference type="Proteomes" id="UP000185612"/>
    </source>
</evidence>
<evidence type="ECO:0000256" key="5">
    <source>
        <dbReference type="ARBA" id="ARBA00022692"/>
    </source>
</evidence>
<feature type="transmembrane region" description="Helical" evidence="8">
    <location>
        <begin position="378"/>
        <end position="395"/>
    </location>
</feature>
<keyword evidence="5 8" id="KW-0812">Transmembrane</keyword>
<dbReference type="NCBIfam" id="TIGR01625">
    <property type="entry name" value="YidE_YbjL_dupl"/>
    <property type="match status" value="2"/>
</dbReference>
<evidence type="ECO:0000313" key="10">
    <source>
        <dbReference type="EMBL" id="OKL51607.1"/>
    </source>
</evidence>
<protein>
    <submittedName>
        <fullName evidence="10">Transporter</fullName>
    </submittedName>
</protein>
<feature type="domain" description="RCK C-terminal" evidence="9">
    <location>
        <begin position="260"/>
        <end position="344"/>
    </location>
</feature>
<evidence type="ECO:0000256" key="4">
    <source>
        <dbReference type="ARBA" id="ARBA00022475"/>
    </source>
</evidence>
<dbReference type="InterPro" id="IPR050144">
    <property type="entry name" value="AAE_transporter"/>
</dbReference>
<dbReference type="SUPFAM" id="SSF116726">
    <property type="entry name" value="TrkA C-terminal domain-like"/>
    <property type="match status" value="1"/>
</dbReference>
<dbReference type="OrthoDB" id="9155749at2"/>
<evidence type="ECO:0000256" key="7">
    <source>
        <dbReference type="ARBA" id="ARBA00023136"/>
    </source>
</evidence>
<dbReference type="Pfam" id="PF06826">
    <property type="entry name" value="Asp-Al_Ex"/>
    <property type="match status" value="2"/>
</dbReference>
<feature type="transmembrane region" description="Helical" evidence="8">
    <location>
        <begin position="355"/>
        <end position="372"/>
    </location>
</feature>
<gene>
    <name evidence="10" type="ORF">BSZ40_07165</name>
</gene>
<dbReference type="PANTHER" id="PTHR30445:SF3">
    <property type="entry name" value="TRANSPORT PROTEIN YIDE-RELATED"/>
    <property type="match status" value="1"/>
</dbReference>
<evidence type="ECO:0000256" key="8">
    <source>
        <dbReference type="SAM" id="Phobius"/>
    </source>
</evidence>
<dbReference type="GO" id="GO:0008324">
    <property type="term" value="F:monoatomic cation transmembrane transporter activity"/>
    <property type="evidence" value="ECO:0007669"/>
    <property type="project" value="InterPro"/>
</dbReference>
<feature type="transmembrane region" description="Helical" evidence="8">
    <location>
        <begin position="121"/>
        <end position="141"/>
    </location>
</feature>
<dbReference type="AlphaFoldDB" id="A0A1Q5PVM0"/>
<evidence type="ECO:0000256" key="6">
    <source>
        <dbReference type="ARBA" id="ARBA00022989"/>
    </source>
</evidence>
<evidence type="ECO:0000256" key="3">
    <source>
        <dbReference type="ARBA" id="ARBA00022448"/>
    </source>
</evidence>
<comment type="subcellular location">
    <subcellularLocation>
        <location evidence="1">Cell membrane</location>
        <topology evidence="1">Multi-pass membrane protein</topology>
    </subcellularLocation>
</comment>
<proteinExistence type="inferred from homology"/>
<comment type="similarity">
    <text evidence="2">Belongs to the AAE transporter (TC 2.A.81) family.</text>
</comment>
<dbReference type="EMBL" id="MQVS01000006">
    <property type="protein sequence ID" value="OKL51607.1"/>
    <property type="molecule type" value="Genomic_DNA"/>
</dbReference>
<keyword evidence="3" id="KW-0813">Transport</keyword>
<name>A0A1Q5PVM0_9ACTO</name>
<dbReference type="Proteomes" id="UP000185612">
    <property type="component" value="Unassembled WGS sequence"/>
</dbReference>
<feature type="transmembrane region" description="Helical" evidence="8">
    <location>
        <begin position="153"/>
        <end position="176"/>
    </location>
</feature>